<accession>A0A2P5KD32</accession>
<proteinExistence type="predicted"/>
<evidence type="ECO:0000313" key="2">
    <source>
        <dbReference type="Proteomes" id="UP000243096"/>
    </source>
</evidence>
<dbReference type="EMBL" id="PRDW01000002">
    <property type="protein sequence ID" value="PPB84617.1"/>
    <property type="molecule type" value="Genomic_DNA"/>
</dbReference>
<name>A0A2P5KD32_9BURK</name>
<organism evidence="1 2">
    <name type="scientific">Mycetohabitans endofungorum</name>
    <dbReference type="NCBI Taxonomy" id="417203"/>
    <lineage>
        <taxon>Bacteria</taxon>
        <taxon>Pseudomonadati</taxon>
        <taxon>Pseudomonadota</taxon>
        <taxon>Betaproteobacteria</taxon>
        <taxon>Burkholderiales</taxon>
        <taxon>Burkholderiaceae</taxon>
        <taxon>Mycetohabitans</taxon>
    </lineage>
</organism>
<reference evidence="1 2" key="1">
    <citation type="submission" date="2018-01" db="EMBL/GenBank/DDBJ databases">
        <title>Genomic Encyclopedia of Type Strains, Phase III (KMG-III): the genomes of soil and plant-associated and newly described type strains.</title>
        <authorList>
            <person name="Whitman W."/>
        </authorList>
    </citation>
    <scope>NUCLEOTIDE SEQUENCE [LARGE SCALE GENOMIC DNA]</scope>
    <source>
        <strain evidence="1 2">HKI456</strain>
    </source>
</reference>
<dbReference type="AlphaFoldDB" id="A0A2P5KD32"/>
<protein>
    <submittedName>
        <fullName evidence="1">Uncharacterized protein</fullName>
    </submittedName>
</protein>
<dbReference type="Gene3D" id="1.10.10.60">
    <property type="entry name" value="Homeodomain-like"/>
    <property type="match status" value="1"/>
</dbReference>
<keyword evidence="2" id="KW-1185">Reference proteome</keyword>
<comment type="caution">
    <text evidence="1">The sequence shown here is derived from an EMBL/GenBank/DDBJ whole genome shotgun (WGS) entry which is preliminary data.</text>
</comment>
<evidence type="ECO:0000313" key="1">
    <source>
        <dbReference type="EMBL" id="PPB84617.1"/>
    </source>
</evidence>
<gene>
    <name evidence="1" type="ORF">B0O95_10214</name>
</gene>
<sequence>MTAYAAETLYREGQLSVEQIAQRLHIPKSMLYAYMCYRTVPVGGRAAAR</sequence>
<dbReference type="Proteomes" id="UP000243096">
    <property type="component" value="Unassembled WGS sequence"/>
</dbReference>